<protein>
    <submittedName>
        <fullName evidence="2">Uncharacterized protein</fullName>
    </submittedName>
</protein>
<organism evidence="2 3">
    <name type="scientific">Seminavis robusta</name>
    <dbReference type="NCBI Taxonomy" id="568900"/>
    <lineage>
        <taxon>Eukaryota</taxon>
        <taxon>Sar</taxon>
        <taxon>Stramenopiles</taxon>
        <taxon>Ochrophyta</taxon>
        <taxon>Bacillariophyta</taxon>
        <taxon>Bacillariophyceae</taxon>
        <taxon>Bacillariophycidae</taxon>
        <taxon>Naviculales</taxon>
        <taxon>Naviculaceae</taxon>
        <taxon>Seminavis</taxon>
    </lineage>
</organism>
<evidence type="ECO:0000313" key="3">
    <source>
        <dbReference type="Proteomes" id="UP001153069"/>
    </source>
</evidence>
<feature type="region of interest" description="Disordered" evidence="1">
    <location>
        <begin position="1"/>
        <end position="59"/>
    </location>
</feature>
<evidence type="ECO:0000256" key="1">
    <source>
        <dbReference type="SAM" id="MobiDB-lite"/>
    </source>
</evidence>
<name>A0A9N8F0U4_9STRA</name>
<dbReference type="AlphaFoldDB" id="A0A9N8F0U4"/>
<proteinExistence type="predicted"/>
<reference evidence="2" key="1">
    <citation type="submission" date="2020-06" db="EMBL/GenBank/DDBJ databases">
        <authorList>
            <consortium name="Plant Systems Biology data submission"/>
        </authorList>
    </citation>
    <scope>NUCLEOTIDE SEQUENCE</scope>
    <source>
        <strain evidence="2">D6</strain>
    </source>
</reference>
<sequence>MANFLKRRDGRPRWSKRGNRRSKESRLPTRAMIQLLRRRENPASAAADDSDSNSDMSTFDATRDYYHHNNKSAAADDDDDKLYPILHPTADGTGLEVNFTTTPSTTRDYTTRRYCWCQCQWSSHTGATPQCQHCL</sequence>
<keyword evidence="3" id="KW-1185">Reference proteome</keyword>
<dbReference type="EMBL" id="CAICTM010002254">
    <property type="protein sequence ID" value="CAB9528569.1"/>
    <property type="molecule type" value="Genomic_DNA"/>
</dbReference>
<dbReference type="Proteomes" id="UP001153069">
    <property type="component" value="Unassembled WGS sequence"/>
</dbReference>
<comment type="caution">
    <text evidence="2">The sequence shown here is derived from an EMBL/GenBank/DDBJ whole genome shotgun (WGS) entry which is preliminary data.</text>
</comment>
<feature type="compositionally biased region" description="Basic residues" evidence="1">
    <location>
        <begin position="8"/>
        <end position="20"/>
    </location>
</feature>
<gene>
    <name evidence="2" type="ORF">SEMRO_2256_G321090.1</name>
</gene>
<accession>A0A9N8F0U4</accession>
<evidence type="ECO:0000313" key="2">
    <source>
        <dbReference type="EMBL" id="CAB9528569.1"/>
    </source>
</evidence>